<proteinExistence type="predicted"/>
<reference evidence="2" key="1">
    <citation type="submission" date="2025-08" db="UniProtKB">
        <authorList>
            <consortium name="Ensembl"/>
        </authorList>
    </citation>
    <scope>IDENTIFICATION</scope>
</reference>
<sequence>MAIAETVLGIFVIRPEGAEPADAHVDVGIVLEGVEVMNNLGNASFAVVMLLGLIYKIVLKLDGNKLSNKAQVLKTQLSC</sequence>
<name>A0A3B5MXY7_9TELE</name>
<keyword evidence="3" id="KW-1185">Reference proteome</keyword>
<protein>
    <submittedName>
        <fullName evidence="2">Uncharacterized protein</fullName>
    </submittedName>
</protein>
<dbReference type="GeneTree" id="ENSGT00980000199060"/>
<keyword evidence="1" id="KW-1133">Transmembrane helix</keyword>
<keyword evidence="1" id="KW-0472">Membrane</keyword>
<dbReference type="Ensembl" id="ENSXCOT00000025284.1">
    <property type="protein sequence ID" value="ENSXCOP00000024980.1"/>
    <property type="gene ID" value="ENSXCOG00000018646.1"/>
</dbReference>
<accession>A0A3B5MXY7</accession>
<dbReference type="Proteomes" id="UP000261380">
    <property type="component" value="Unplaced"/>
</dbReference>
<evidence type="ECO:0000256" key="1">
    <source>
        <dbReference type="SAM" id="Phobius"/>
    </source>
</evidence>
<keyword evidence="1" id="KW-0812">Transmembrane</keyword>
<organism evidence="2 3">
    <name type="scientific">Xiphophorus couchianus</name>
    <name type="common">Monterrey platyfish</name>
    <dbReference type="NCBI Taxonomy" id="32473"/>
    <lineage>
        <taxon>Eukaryota</taxon>
        <taxon>Metazoa</taxon>
        <taxon>Chordata</taxon>
        <taxon>Craniata</taxon>
        <taxon>Vertebrata</taxon>
        <taxon>Euteleostomi</taxon>
        <taxon>Actinopterygii</taxon>
        <taxon>Neopterygii</taxon>
        <taxon>Teleostei</taxon>
        <taxon>Neoteleostei</taxon>
        <taxon>Acanthomorphata</taxon>
        <taxon>Ovalentaria</taxon>
        <taxon>Atherinomorphae</taxon>
        <taxon>Cyprinodontiformes</taxon>
        <taxon>Poeciliidae</taxon>
        <taxon>Poeciliinae</taxon>
        <taxon>Xiphophorus</taxon>
    </lineage>
</organism>
<evidence type="ECO:0000313" key="3">
    <source>
        <dbReference type="Proteomes" id="UP000261380"/>
    </source>
</evidence>
<dbReference type="AlphaFoldDB" id="A0A3B5MXY7"/>
<reference evidence="2" key="2">
    <citation type="submission" date="2025-09" db="UniProtKB">
        <authorList>
            <consortium name="Ensembl"/>
        </authorList>
    </citation>
    <scope>IDENTIFICATION</scope>
</reference>
<evidence type="ECO:0000313" key="2">
    <source>
        <dbReference type="Ensembl" id="ENSXCOP00000024980.1"/>
    </source>
</evidence>
<feature type="transmembrane region" description="Helical" evidence="1">
    <location>
        <begin position="40"/>
        <end position="59"/>
    </location>
</feature>